<dbReference type="EMBL" id="JH793847">
    <property type="protein sequence ID" value="ELQ33868.1"/>
    <property type="molecule type" value="Genomic_DNA"/>
</dbReference>
<accession>A0AA97NP95</accession>
<evidence type="ECO:0000313" key="1">
    <source>
        <dbReference type="EMBL" id="ELQ33868.1"/>
    </source>
</evidence>
<dbReference type="Proteomes" id="UP000011086">
    <property type="component" value="Unassembled WGS sequence"/>
</dbReference>
<organism evidence="1">
    <name type="scientific">Pyricularia oryzae (strain Y34)</name>
    <name type="common">Rice blast fungus</name>
    <name type="synonym">Magnaporthe oryzae</name>
    <dbReference type="NCBI Taxonomy" id="1143189"/>
    <lineage>
        <taxon>Eukaryota</taxon>
        <taxon>Fungi</taxon>
        <taxon>Dikarya</taxon>
        <taxon>Ascomycota</taxon>
        <taxon>Pezizomycotina</taxon>
        <taxon>Sordariomycetes</taxon>
        <taxon>Sordariomycetidae</taxon>
        <taxon>Magnaporthales</taxon>
        <taxon>Pyriculariaceae</taxon>
        <taxon>Pyricularia</taxon>
    </lineage>
</organism>
<proteinExistence type="predicted"/>
<sequence length="90" mass="10402">MVEAAKNLAFDHLITSVTFSMTWSVFTLFAGFEVEFERPLAVFVEIVNIVMILIDRKPIKVFKEPPEFLVRCRFALLEAVLDDGRPFLCY</sequence>
<name>A0AA97NP95_PYRO3</name>
<protein>
    <submittedName>
        <fullName evidence="1">Uncharacterized protein</fullName>
    </submittedName>
</protein>
<reference evidence="1" key="1">
    <citation type="journal article" date="2012" name="PLoS Genet.">
        <title>Comparative analysis of the genomes of two field isolates of the rice blast fungus Magnaporthe oryzae.</title>
        <authorList>
            <person name="Xue M."/>
            <person name="Yang J."/>
            <person name="Li Z."/>
            <person name="Hu S."/>
            <person name="Yao N."/>
            <person name="Dean R.A."/>
            <person name="Zhao W."/>
            <person name="Shen M."/>
            <person name="Zhang H."/>
            <person name="Li C."/>
            <person name="Liu L."/>
            <person name="Cao L."/>
            <person name="Xu X."/>
            <person name="Xing Y."/>
            <person name="Hsiang T."/>
            <person name="Zhang Z."/>
            <person name="Xu J.R."/>
            <person name="Peng Y.L."/>
        </authorList>
    </citation>
    <scope>NUCLEOTIDE SEQUENCE</scope>
    <source>
        <strain evidence="1">Y34</strain>
    </source>
</reference>
<gene>
    <name evidence="1" type="ORF">OOU_Y34scaffold00857g5</name>
</gene>
<dbReference type="AlphaFoldDB" id="A0AA97NP95"/>